<dbReference type="InterPro" id="IPR011990">
    <property type="entry name" value="TPR-like_helical_dom_sf"/>
</dbReference>
<sequence length="458" mass="54423">MRILFCRITWMEKYIGRENEEIKMPYTGGKYVDEYKEGGEEKNFLDIDGYCYGFVETKRNKNGRNTIRIERIDESYKNCESIDNVLVVWVAANRHGKQKIVGWYKNATVYRQFQYKLISDNDYNITCRANDCFLLPLNERTFEVPVATVKDSFNRFGFGQSNIWYAQEESAENYVKEVIKYIDNYNGERINVVINDEDLDATIDIKNKAVDEVLNEALGIFQNTDSIKYENIMYSLKLCNFILKTDPSNKDAIKLRCFIVSNLLRIKKSIDLFEEYNRKYNDNDYLIYFQLGILYYYDEQMDKAVENLNKSVILNPDYIDSYILLSAVYSYKEDYANALKYYKICIEKDDKILEAYYQIAWIQYYINKNTNEALKYIDKILSIEENNADALYFKAEILYLEGRKNDALSIIEQYLKEDPQNSWFVELKNQIFFMRLEKCILDYLVFGTLYNLKLLYCS</sequence>
<evidence type="ECO:0000256" key="1">
    <source>
        <dbReference type="PROSITE-ProRule" id="PRU00339"/>
    </source>
</evidence>
<dbReference type="Pfam" id="PF13181">
    <property type="entry name" value="TPR_8"/>
    <property type="match status" value="1"/>
</dbReference>
<accession>A0A017RW84</accession>
<dbReference type="Gene3D" id="1.25.40.10">
    <property type="entry name" value="Tetratricopeptide repeat domain"/>
    <property type="match status" value="2"/>
</dbReference>
<dbReference type="Proteomes" id="UP000019681">
    <property type="component" value="Unassembled WGS sequence"/>
</dbReference>
<name>A0A017RW84_9CLOT</name>
<gene>
    <name evidence="2" type="ORF">Q428_05395</name>
</gene>
<feature type="repeat" description="TPR" evidence="1">
    <location>
        <begin position="285"/>
        <end position="318"/>
    </location>
</feature>
<dbReference type="SUPFAM" id="SSF48452">
    <property type="entry name" value="TPR-like"/>
    <property type="match status" value="1"/>
</dbReference>
<dbReference type="PANTHER" id="PTHR12558:SF13">
    <property type="entry name" value="CELL DIVISION CYCLE PROTEIN 27 HOMOLOG"/>
    <property type="match status" value="1"/>
</dbReference>
<keyword evidence="1" id="KW-0802">TPR repeat</keyword>
<dbReference type="InterPro" id="IPR019734">
    <property type="entry name" value="TPR_rpt"/>
</dbReference>
<dbReference type="AlphaFoldDB" id="A0A017RW84"/>
<dbReference type="EMBL" id="AZQP01000011">
    <property type="protein sequence ID" value="EYE88937.1"/>
    <property type="molecule type" value="Genomic_DNA"/>
</dbReference>
<evidence type="ECO:0000313" key="2">
    <source>
        <dbReference type="EMBL" id="EYE88937.1"/>
    </source>
</evidence>
<reference evidence="2 3" key="1">
    <citation type="journal article" date="2014" name="Genome Announc.">
        <title>Draft Genome Sequence of Fervidicella metallireducens Strain AeBT, an Iron-Reducing Thermoanaerobe from the Great Artesian Basin.</title>
        <authorList>
            <person name="Patel B.K."/>
        </authorList>
    </citation>
    <scope>NUCLEOTIDE SEQUENCE [LARGE SCALE GENOMIC DNA]</scope>
    <source>
        <strain evidence="2 3">AeB</strain>
    </source>
</reference>
<dbReference type="Pfam" id="PF14559">
    <property type="entry name" value="TPR_19"/>
    <property type="match status" value="1"/>
</dbReference>
<dbReference type="SMART" id="SM00028">
    <property type="entry name" value="TPR"/>
    <property type="match status" value="4"/>
</dbReference>
<dbReference type="STRING" id="1403537.Q428_05395"/>
<evidence type="ECO:0000313" key="3">
    <source>
        <dbReference type="Proteomes" id="UP000019681"/>
    </source>
</evidence>
<comment type="caution">
    <text evidence="2">The sequence shown here is derived from an EMBL/GenBank/DDBJ whole genome shotgun (WGS) entry which is preliminary data.</text>
</comment>
<protein>
    <submittedName>
        <fullName evidence="2">Uncharacterized protein</fullName>
    </submittedName>
</protein>
<keyword evidence="3" id="KW-1185">Reference proteome</keyword>
<dbReference type="PANTHER" id="PTHR12558">
    <property type="entry name" value="CELL DIVISION CYCLE 16,23,27"/>
    <property type="match status" value="1"/>
</dbReference>
<dbReference type="PROSITE" id="PS50005">
    <property type="entry name" value="TPR"/>
    <property type="match status" value="1"/>
</dbReference>
<organism evidence="2 3">
    <name type="scientific">Fervidicella metallireducens AeB</name>
    <dbReference type="NCBI Taxonomy" id="1403537"/>
    <lineage>
        <taxon>Bacteria</taxon>
        <taxon>Bacillati</taxon>
        <taxon>Bacillota</taxon>
        <taxon>Clostridia</taxon>
        <taxon>Eubacteriales</taxon>
        <taxon>Clostridiaceae</taxon>
        <taxon>Fervidicella</taxon>
    </lineage>
</organism>
<proteinExistence type="predicted"/>